<evidence type="ECO:0000256" key="1">
    <source>
        <dbReference type="SAM" id="Phobius"/>
    </source>
</evidence>
<dbReference type="EMBL" id="CAKMMF010000013">
    <property type="protein sequence ID" value="CAH1206978.1"/>
    <property type="molecule type" value="Genomic_DNA"/>
</dbReference>
<protein>
    <recommendedName>
        <fullName evidence="4">DUF2759 domain-containing protein</fullName>
    </recommendedName>
</protein>
<reference evidence="2" key="1">
    <citation type="submission" date="2022-01" db="EMBL/GenBank/DDBJ databases">
        <authorList>
            <person name="Criscuolo A."/>
        </authorList>
    </citation>
    <scope>NUCLEOTIDE SEQUENCE</scope>
    <source>
        <strain evidence="2">CIP111893</strain>
    </source>
</reference>
<dbReference type="Proteomes" id="UP000838686">
    <property type="component" value="Unassembled WGS sequence"/>
</dbReference>
<gene>
    <name evidence="2" type="ORF">PAECIP111893_02664</name>
</gene>
<organism evidence="2 3">
    <name type="scientific">Paenibacillus plantiphilus</name>
    <dbReference type="NCBI Taxonomy" id="2905650"/>
    <lineage>
        <taxon>Bacteria</taxon>
        <taxon>Bacillati</taxon>
        <taxon>Bacillota</taxon>
        <taxon>Bacilli</taxon>
        <taxon>Bacillales</taxon>
        <taxon>Paenibacillaceae</taxon>
        <taxon>Paenibacillus</taxon>
    </lineage>
</organism>
<keyword evidence="3" id="KW-1185">Reference proteome</keyword>
<accession>A0ABM9CAB2</accession>
<keyword evidence="1" id="KW-0472">Membrane</keyword>
<keyword evidence="1" id="KW-1133">Transmembrane helix</keyword>
<proteinExistence type="predicted"/>
<evidence type="ECO:0000313" key="3">
    <source>
        <dbReference type="Proteomes" id="UP000838686"/>
    </source>
</evidence>
<keyword evidence="1" id="KW-0812">Transmembrane</keyword>
<evidence type="ECO:0008006" key="4">
    <source>
        <dbReference type="Google" id="ProtNLM"/>
    </source>
</evidence>
<evidence type="ECO:0000313" key="2">
    <source>
        <dbReference type="EMBL" id="CAH1206978.1"/>
    </source>
</evidence>
<comment type="caution">
    <text evidence="2">The sequence shown here is derived from an EMBL/GenBank/DDBJ whole genome shotgun (WGS) entry which is preliminary data.</text>
</comment>
<feature type="transmembrane region" description="Helical" evidence="1">
    <location>
        <begin position="12"/>
        <end position="33"/>
    </location>
</feature>
<sequence>MSLVDVSNVSAGLFITGAIFILLIFSLLSFGILKMFQQQVRTGWYSFAGAVVSSVVFGLILNQWFI</sequence>
<feature type="transmembrane region" description="Helical" evidence="1">
    <location>
        <begin position="45"/>
        <end position="65"/>
    </location>
</feature>
<name>A0ABM9CAB2_9BACL</name>